<dbReference type="EMBL" id="ML119159">
    <property type="protein sequence ID" value="RPB08736.1"/>
    <property type="molecule type" value="Genomic_DNA"/>
</dbReference>
<keyword evidence="2" id="KW-0378">Hydrolase</keyword>
<evidence type="ECO:0000313" key="3">
    <source>
        <dbReference type="Proteomes" id="UP000277580"/>
    </source>
</evidence>
<dbReference type="AlphaFoldDB" id="A0A3N4KDY0"/>
<dbReference type="PANTHER" id="PTHR23024:SF339">
    <property type="entry name" value="ALPHA_BETA HYDROLASE FOLD-3 DOMAIN-CONTAINING PROTEIN"/>
    <property type="match status" value="1"/>
</dbReference>
<keyword evidence="3" id="KW-1185">Reference proteome</keyword>
<dbReference type="PANTHER" id="PTHR23024">
    <property type="entry name" value="ARYLACETAMIDE DEACETYLASE"/>
    <property type="match status" value="1"/>
</dbReference>
<accession>A0A3N4KDY0</accession>
<dbReference type="InterPro" id="IPR029058">
    <property type="entry name" value="AB_hydrolase_fold"/>
</dbReference>
<evidence type="ECO:0000313" key="2">
    <source>
        <dbReference type="EMBL" id="RPB08736.1"/>
    </source>
</evidence>
<dbReference type="InParanoid" id="A0A3N4KDY0"/>
<dbReference type="STRING" id="1392247.A0A3N4KDY0"/>
<gene>
    <name evidence="2" type="ORF">P167DRAFT_528115</name>
</gene>
<dbReference type="SUPFAM" id="SSF53474">
    <property type="entry name" value="alpha/beta-Hydrolases"/>
    <property type="match status" value="1"/>
</dbReference>
<dbReference type="InterPro" id="IPR050466">
    <property type="entry name" value="Carboxylest/Gibb_receptor"/>
</dbReference>
<dbReference type="InterPro" id="IPR049492">
    <property type="entry name" value="BD-FAE-like_dom"/>
</dbReference>
<name>A0A3N4KDY0_9PEZI</name>
<feature type="domain" description="BD-FAE-like" evidence="1">
    <location>
        <begin position="19"/>
        <end position="127"/>
    </location>
</feature>
<protein>
    <submittedName>
        <fullName evidence="2">Alpha/beta-hydrolase</fullName>
    </submittedName>
</protein>
<dbReference type="Proteomes" id="UP000277580">
    <property type="component" value="Unassembled WGS sequence"/>
</dbReference>
<evidence type="ECO:0000259" key="1">
    <source>
        <dbReference type="Pfam" id="PF20434"/>
    </source>
</evidence>
<dbReference type="GO" id="GO:0016787">
    <property type="term" value="F:hydrolase activity"/>
    <property type="evidence" value="ECO:0007669"/>
    <property type="project" value="UniProtKB-KW"/>
</dbReference>
<dbReference type="Gene3D" id="3.40.50.1820">
    <property type="entry name" value="alpha/beta hydrolase"/>
    <property type="match status" value="1"/>
</dbReference>
<dbReference type="OrthoDB" id="19653at2759"/>
<proteinExistence type="predicted"/>
<dbReference type="Pfam" id="PF20434">
    <property type="entry name" value="BD-FAE"/>
    <property type="match status" value="1"/>
</dbReference>
<sequence>MPEPQTFVYSTVNECEIHLDLYLPAAAPASQEAPLALPVVLFFHGGGVFRGSRKSVLPELKDAALFKNWAFISADYRLLLPSTGFDILTDIAALFTFLATLPAIDTARIMVAGHSGGAYVARQAAIHGTPRPRGFFSVSGQGGHLLSPAYFTPKPYLQKKLLGTYRKYSTRSSAEFLGLKECSEFAWEWRERR</sequence>
<feature type="non-terminal residue" evidence="2">
    <location>
        <position position="193"/>
    </location>
</feature>
<reference evidence="2 3" key="1">
    <citation type="journal article" date="2018" name="Nat. Ecol. Evol.">
        <title>Pezizomycetes genomes reveal the molecular basis of ectomycorrhizal truffle lifestyle.</title>
        <authorList>
            <person name="Murat C."/>
            <person name="Payen T."/>
            <person name="Noel B."/>
            <person name="Kuo A."/>
            <person name="Morin E."/>
            <person name="Chen J."/>
            <person name="Kohler A."/>
            <person name="Krizsan K."/>
            <person name="Balestrini R."/>
            <person name="Da Silva C."/>
            <person name="Montanini B."/>
            <person name="Hainaut M."/>
            <person name="Levati E."/>
            <person name="Barry K.W."/>
            <person name="Belfiori B."/>
            <person name="Cichocki N."/>
            <person name="Clum A."/>
            <person name="Dockter R.B."/>
            <person name="Fauchery L."/>
            <person name="Guy J."/>
            <person name="Iotti M."/>
            <person name="Le Tacon F."/>
            <person name="Lindquist E.A."/>
            <person name="Lipzen A."/>
            <person name="Malagnac F."/>
            <person name="Mello A."/>
            <person name="Molinier V."/>
            <person name="Miyauchi S."/>
            <person name="Poulain J."/>
            <person name="Riccioni C."/>
            <person name="Rubini A."/>
            <person name="Sitrit Y."/>
            <person name="Splivallo R."/>
            <person name="Traeger S."/>
            <person name="Wang M."/>
            <person name="Zifcakova L."/>
            <person name="Wipf D."/>
            <person name="Zambonelli A."/>
            <person name="Paolocci F."/>
            <person name="Nowrousian M."/>
            <person name="Ottonello S."/>
            <person name="Baldrian P."/>
            <person name="Spatafora J.W."/>
            <person name="Henrissat B."/>
            <person name="Nagy L.G."/>
            <person name="Aury J.M."/>
            <person name="Wincker P."/>
            <person name="Grigoriev I.V."/>
            <person name="Bonfante P."/>
            <person name="Martin F.M."/>
        </authorList>
    </citation>
    <scope>NUCLEOTIDE SEQUENCE [LARGE SCALE GENOMIC DNA]</scope>
    <source>
        <strain evidence="2 3">CCBAS932</strain>
    </source>
</reference>
<organism evidence="2 3">
    <name type="scientific">Morchella conica CCBAS932</name>
    <dbReference type="NCBI Taxonomy" id="1392247"/>
    <lineage>
        <taxon>Eukaryota</taxon>
        <taxon>Fungi</taxon>
        <taxon>Dikarya</taxon>
        <taxon>Ascomycota</taxon>
        <taxon>Pezizomycotina</taxon>
        <taxon>Pezizomycetes</taxon>
        <taxon>Pezizales</taxon>
        <taxon>Morchellaceae</taxon>
        <taxon>Morchella</taxon>
    </lineage>
</organism>